<feature type="compositionally biased region" description="Polar residues" evidence="1">
    <location>
        <begin position="1"/>
        <end position="15"/>
    </location>
</feature>
<dbReference type="AlphaFoldDB" id="A0AAD9FXD5"/>
<comment type="caution">
    <text evidence="2">The sequence shown here is derived from an EMBL/GenBank/DDBJ whole genome shotgun (WGS) entry which is preliminary data.</text>
</comment>
<dbReference type="EMBL" id="JAODAN010000001">
    <property type="protein sequence ID" value="KAK1927926.1"/>
    <property type="molecule type" value="Genomic_DNA"/>
</dbReference>
<feature type="region of interest" description="Disordered" evidence="1">
    <location>
        <begin position="1"/>
        <end position="51"/>
    </location>
</feature>
<dbReference type="Proteomes" id="UP001182556">
    <property type="component" value="Unassembled WGS sequence"/>
</dbReference>
<sequence>MPRSPSSHITMVTRTHSSRSESPPPEQQSLPPQRSHGEPRHRHHNRTHDKTQAHTGFPLQLAQAHHFIPYGASPRYFPLPPSVLPHNGFTLHHPWTPARPLHDFGYGPAPLFGWDSAIPLAHGYGQPKYARHVKPDYRRFCFSVGKADVPYAALPGGPLWGYPTTMSPQLVGRW</sequence>
<organism evidence="2 3">
    <name type="scientific">Papiliotrema laurentii</name>
    <name type="common">Cryptococcus laurentii</name>
    <dbReference type="NCBI Taxonomy" id="5418"/>
    <lineage>
        <taxon>Eukaryota</taxon>
        <taxon>Fungi</taxon>
        <taxon>Dikarya</taxon>
        <taxon>Basidiomycota</taxon>
        <taxon>Agaricomycotina</taxon>
        <taxon>Tremellomycetes</taxon>
        <taxon>Tremellales</taxon>
        <taxon>Rhynchogastremaceae</taxon>
        <taxon>Papiliotrema</taxon>
    </lineage>
</organism>
<proteinExistence type="predicted"/>
<name>A0AAD9FXD5_PAPLA</name>
<protein>
    <submittedName>
        <fullName evidence="2">Uncharacterized protein</fullName>
    </submittedName>
</protein>
<keyword evidence="3" id="KW-1185">Reference proteome</keyword>
<evidence type="ECO:0000256" key="1">
    <source>
        <dbReference type="SAM" id="MobiDB-lite"/>
    </source>
</evidence>
<evidence type="ECO:0000313" key="2">
    <source>
        <dbReference type="EMBL" id="KAK1927926.1"/>
    </source>
</evidence>
<accession>A0AAD9FXD5</accession>
<reference evidence="2" key="1">
    <citation type="submission" date="2023-02" db="EMBL/GenBank/DDBJ databases">
        <title>Identification and recombinant expression of a fungal hydrolase from Papiliotrema laurentii that hydrolyzes apple cutin and clears colloidal polyester polyurethane.</title>
        <authorList>
            <consortium name="DOE Joint Genome Institute"/>
            <person name="Roman V.A."/>
            <person name="Bojanowski C."/>
            <person name="Crable B.R."/>
            <person name="Wagner D.N."/>
            <person name="Hung C.S."/>
            <person name="Nadeau L.J."/>
            <person name="Schratz L."/>
            <person name="Haridas S."/>
            <person name="Pangilinan J."/>
            <person name="Lipzen A."/>
            <person name="Na H."/>
            <person name="Yan M."/>
            <person name="Ng V."/>
            <person name="Grigoriev I.V."/>
            <person name="Spatafora J.W."/>
            <person name="Barlow D."/>
            <person name="Biffinger J."/>
            <person name="Kelley-Loughnane N."/>
            <person name="Varaljay V.A."/>
            <person name="Crookes-Goodson W.J."/>
        </authorList>
    </citation>
    <scope>NUCLEOTIDE SEQUENCE</scope>
    <source>
        <strain evidence="2">5307AH</strain>
    </source>
</reference>
<evidence type="ECO:0000313" key="3">
    <source>
        <dbReference type="Proteomes" id="UP001182556"/>
    </source>
</evidence>
<gene>
    <name evidence="2" type="ORF">DB88DRAFT_57732</name>
</gene>